<organism evidence="1 2">
    <name type="scientific">Laccaria amethystina LaAM-08-1</name>
    <dbReference type="NCBI Taxonomy" id="1095629"/>
    <lineage>
        <taxon>Eukaryota</taxon>
        <taxon>Fungi</taxon>
        <taxon>Dikarya</taxon>
        <taxon>Basidiomycota</taxon>
        <taxon>Agaricomycotina</taxon>
        <taxon>Agaricomycetes</taxon>
        <taxon>Agaricomycetidae</taxon>
        <taxon>Agaricales</taxon>
        <taxon>Agaricineae</taxon>
        <taxon>Hydnangiaceae</taxon>
        <taxon>Laccaria</taxon>
    </lineage>
</organism>
<dbReference type="Proteomes" id="UP000054477">
    <property type="component" value="Unassembled WGS sequence"/>
</dbReference>
<name>A0A0C9X5E7_9AGAR</name>
<reference evidence="2" key="2">
    <citation type="submission" date="2015-01" db="EMBL/GenBank/DDBJ databases">
        <title>Evolutionary Origins and Diversification of the Mycorrhizal Mutualists.</title>
        <authorList>
            <consortium name="DOE Joint Genome Institute"/>
            <consortium name="Mycorrhizal Genomics Consortium"/>
            <person name="Kohler A."/>
            <person name="Kuo A."/>
            <person name="Nagy L.G."/>
            <person name="Floudas D."/>
            <person name="Copeland A."/>
            <person name="Barry K.W."/>
            <person name="Cichocki N."/>
            <person name="Veneault-Fourrey C."/>
            <person name="LaButti K."/>
            <person name="Lindquist E.A."/>
            <person name="Lipzen A."/>
            <person name="Lundell T."/>
            <person name="Morin E."/>
            <person name="Murat C."/>
            <person name="Riley R."/>
            <person name="Ohm R."/>
            <person name="Sun H."/>
            <person name="Tunlid A."/>
            <person name="Henrissat B."/>
            <person name="Grigoriev I.V."/>
            <person name="Hibbett D.S."/>
            <person name="Martin F."/>
        </authorList>
    </citation>
    <scope>NUCLEOTIDE SEQUENCE [LARGE SCALE GENOMIC DNA]</scope>
    <source>
        <strain evidence="2">LaAM-08-1</strain>
    </source>
</reference>
<keyword evidence="2" id="KW-1185">Reference proteome</keyword>
<sequence length="107" mass="11952">MELISEDALHMRTLSATLESIRHRRDNNLRELSQALLDLFFTREIDTLVGNVFTSNEEFAAWLRFAEDFVGTDRAATPEGASHVDLEDLVSRFSRAEASPVAGPSSL</sequence>
<proteinExistence type="predicted"/>
<evidence type="ECO:0000313" key="1">
    <source>
        <dbReference type="EMBL" id="KIJ91742.1"/>
    </source>
</evidence>
<feature type="non-terminal residue" evidence="1">
    <location>
        <position position="107"/>
    </location>
</feature>
<dbReference type="EMBL" id="KN838973">
    <property type="protein sequence ID" value="KIJ91742.1"/>
    <property type="molecule type" value="Genomic_DNA"/>
</dbReference>
<dbReference type="OrthoDB" id="10437901at2759"/>
<dbReference type="AlphaFoldDB" id="A0A0C9X5E7"/>
<accession>A0A0C9X5E7</accession>
<gene>
    <name evidence="1" type="ORF">K443DRAFT_31068</name>
</gene>
<evidence type="ECO:0000313" key="2">
    <source>
        <dbReference type="Proteomes" id="UP000054477"/>
    </source>
</evidence>
<protein>
    <submittedName>
        <fullName evidence="1">Uncharacterized protein</fullName>
    </submittedName>
</protein>
<reference evidence="1 2" key="1">
    <citation type="submission" date="2014-04" db="EMBL/GenBank/DDBJ databases">
        <authorList>
            <consortium name="DOE Joint Genome Institute"/>
            <person name="Kuo A."/>
            <person name="Kohler A."/>
            <person name="Nagy L.G."/>
            <person name="Floudas D."/>
            <person name="Copeland A."/>
            <person name="Barry K.W."/>
            <person name="Cichocki N."/>
            <person name="Veneault-Fourrey C."/>
            <person name="LaButti K."/>
            <person name="Lindquist E.A."/>
            <person name="Lipzen A."/>
            <person name="Lundell T."/>
            <person name="Morin E."/>
            <person name="Murat C."/>
            <person name="Sun H."/>
            <person name="Tunlid A."/>
            <person name="Henrissat B."/>
            <person name="Grigoriev I.V."/>
            <person name="Hibbett D.S."/>
            <person name="Martin F."/>
            <person name="Nordberg H.P."/>
            <person name="Cantor M.N."/>
            <person name="Hua S.X."/>
        </authorList>
    </citation>
    <scope>NUCLEOTIDE SEQUENCE [LARGE SCALE GENOMIC DNA]</scope>
    <source>
        <strain evidence="1 2">LaAM-08-1</strain>
    </source>
</reference>
<dbReference type="HOGENOM" id="CLU_2216132_0_0_1"/>